<keyword evidence="5" id="KW-1185">Reference proteome</keyword>
<dbReference type="InterPro" id="IPR000304">
    <property type="entry name" value="Pyrroline-COOH_reductase"/>
</dbReference>
<proteinExistence type="inferred from homology"/>
<dbReference type="Gene3D" id="3.40.50.720">
    <property type="entry name" value="NAD(P)-binding Rossmann-like Domain"/>
    <property type="match status" value="1"/>
</dbReference>
<dbReference type="Gene3D" id="1.10.3730.10">
    <property type="entry name" value="ProC C-terminal domain-like"/>
    <property type="match status" value="1"/>
</dbReference>
<reference evidence="4 5" key="1">
    <citation type="submission" date="2021-12" db="EMBL/GenBank/DDBJ databases">
        <title>Genome sequence of Kibdelosporangium philippinense ATCC 49844.</title>
        <authorList>
            <person name="Fedorov E.A."/>
            <person name="Omeragic M."/>
            <person name="Shalygina K.F."/>
            <person name="Maclea K.S."/>
        </authorList>
    </citation>
    <scope>NUCLEOTIDE SEQUENCE [LARGE SCALE GENOMIC DNA]</scope>
    <source>
        <strain evidence="4 5">ATCC 49844</strain>
    </source>
</reference>
<dbReference type="PIRSF" id="PIRSF000193">
    <property type="entry name" value="Pyrrol-5-carb_rd"/>
    <property type="match status" value="1"/>
</dbReference>
<evidence type="ECO:0000259" key="3">
    <source>
        <dbReference type="Pfam" id="PF14748"/>
    </source>
</evidence>
<dbReference type="InterPro" id="IPR036291">
    <property type="entry name" value="NAD(P)-bd_dom_sf"/>
</dbReference>
<dbReference type="Pfam" id="PF03807">
    <property type="entry name" value="F420_oxidored"/>
    <property type="match status" value="1"/>
</dbReference>
<accession>A0ABS8ZMC3</accession>
<comment type="similarity">
    <text evidence="1">Belongs to the pyrroline-5-carboxylate reductase family.</text>
</comment>
<dbReference type="InterPro" id="IPR008927">
    <property type="entry name" value="6-PGluconate_DH-like_C_sf"/>
</dbReference>
<dbReference type="PANTHER" id="PTHR11645">
    <property type="entry name" value="PYRROLINE-5-CARBOXYLATE REDUCTASE"/>
    <property type="match status" value="1"/>
</dbReference>
<dbReference type="Proteomes" id="UP001521150">
    <property type="component" value="Unassembled WGS sequence"/>
</dbReference>
<dbReference type="RefSeq" id="WP_233729195.1">
    <property type="nucleotide sequence ID" value="NZ_JAJVCN010000003.1"/>
</dbReference>
<evidence type="ECO:0000256" key="1">
    <source>
        <dbReference type="ARBA" id="ARBA00005525"/>
    </source>
</evidence>
<organism evidence="4 5">
    <name type="scientific">Kibdelosporangium philippinense</name>
    <dbReference type="NCBI Taxonomy" id="211113"/>
    <lineage>
        <taxon>Bacteria</taxon>
        <taxon>Bacillati</taxon>
        <taxon>Actinomycetota</taxon>
        <taxon>Actinomycetes</taxon>
        <taxon>Pseudonocardiales</taxon>
        <taxon>Pseudonocardiaceae</taxon>
        <taxon>Kibdelosporangium</taxon>
    </lineage>
</organism>
<sequence length="262" mass="28013">MAPYGFIGTGAITAAIVEGVSAPTSPAIVQGLSAPAIFLSPRSRTVSQDLASRFPNVQICDTNQDVLESATAIVLAVRPQIARDVLADLTFHPEHIVISAMAGVSLAQLSEWTAPAKQLIRVIPLPSAASGDSLTVMYPDNPTARELFNRVGGLVTPTDETALEVFSAATATFAAHLDYLATITAWLANHGVDEHDATAYTRHIFGQLGQSLLHRTDSFAVLTNEHMTPGGINEQVLTDLRRNGVPDLVRRALDEVLTRLRT</sequence>
<gene>
    <name evidence="4" type="ORF">LWC34_33010</name>
</gene>
<protein>
    <submittedName>
        <fullName evidence="4">NAD(P)-binding domain-containing protein</fullName>
    </submittedName>
</protein>
<feature type="domain" description="Pyrroline-5-carboxylate reductase dimerisation" evidence="3">
    <location>
        <begin position="166"/>
        <end position="260"/>
    </location>
</feature>
<dbReference type="SUPFAM" id="SSF48179">
    <property type="entry name" value="6-phosphogluconate dehydrogenase C-terminal domain-like"/>
    <property type="match status" value="1"/>
</dbReference>
<dbReference type="PANTHER" id="PTHR11645:SF13">
    <property type="entry name" value="PYRROLINE-5-CARBOXYLATE REDUCTASE CATALYTIC N-TERMINAL DOMAIN-CONTAINING PROTEIN"/>
    <property type="match status" value="1"/>
</dbReference>
<name>A0ABS8ZMC3_9PSEU</name>
<comment type="caution">
    <text evidence="4">The sequence shown here is derived from an EMBL/GenBank/DDBJ whole genome shotgun (WGS) entry which is preliminary data.</text>
</comment>
<dbReference type="InterPro" id="IPR028939">
    <property type="entry name" value="P5C_Rdtase_cat_N"/>
</dbReference>
<dbReference type="InterPro" id="IPR029036">
    <property type="entry name" value="P5CR_dimer"/>
</dbReference>
<dbReference type="SUPFAM" id="SSF51735">
    <property type="entry name" value="NAD(P)-binding Rossmann-fold domains"/>
    <property type="match status" value="1"/>
</dbReference>
<evidence type="ECO:0000313" key="4">
    <source>
        <dbReference type="EMBL" id="MCE7007608.1"/>
    </source>
</evidence>
<evidence type="ECO:0000259" key="2">
    <source>
        <dbReference type="Pfam" id="PF03807"/>
    </source>
</evidence>
<dbReference type="EMBL" id="JAJVCN010000003">
    <property type="protein sequence ID" value="MCE7007608.1"/>
    <property type="molecule type" value="Genomic_DNA"/>
</dbReference>
<dbReference type="Pfam" id="PF14748">
    <property type="entry name" value="P5CR_dimer"/>
    <property type="match status" value="1"/>
</dbReference>
<feature type="domain" description="Pyrroline-5-carboxylate reductase catalytic N-terminal" evidence="2">
    <location>
        <begin position="4"/>
        <end position="103"/>
    </location>
</feature>
<evidence type="ECO:0000313" key="5">
    <source>
        <dbReference type="Proteomes" id="UP001521150"/>
    </source>
</evidence>